<name>A0A9N8KSZ8_CHRIL</name>
<accession>A0A9N8KSZ8</accession>
<evidence type="ECO:0000313" key="1">
    <source>
        <dbReference type="EMBL" id="CAD0193845.1"/>
    </source>
</evidence>
<proteinExistence type="predicted"/>
<dbReference type="Proteomes" id="UP001154114">
    <property type="component" value="Chromosome 1"/>
</dbReference>
<dbReference type="EMBL" id="LR824004">
    <property type="protein sequence ID" value="CAD0193845.1"/>
    <property type="molecule type" value="Genomic_DNA"/>
</dbReference>
<sequence>MQQWLTSKMNGKRVELHTVNELEISDNEDSSKTILRWQCELLMQCCTEHKSDFIFSGHVLQGLLRLLSIVSSSQHVNQKQSYFPSPVLRHADSLVSDSAQVFAWAGGEIRWTAL</sequence>
<protein>
    <submittedName>
        <fullName evidence="1">Uncharacterized protein</fullName>
    </submittedName>
</protein>
<evidence type="ECO:0000313" key="2">
    <source>
        <dbReference type="Proteomes" id="UP001154114"/>
    </source>
</evidence>
<gene>
    <name evidence="1" type="ORF">CINC_LOCUS142</name>
</gene>
<dbReference type="AlphaFoldDB" id="A0A9N8KSZ8"/>
<keyword evidence="2" id="KW-1185">Reference proteome</keyword>
<organism evidence="1 2">
    <name type="scientific">Chrysodeixis includens</name>
    <name type="common">Soybean looper</name>
    <name type="synonym">Pseudoplusia includens</name>
    <dbReference type="NCBI Taxonomy" id="689277"/>
    <lineage>
        <taxon>Eukaryota</taxon>
        <taxon>Metazoa</taxon>
        <taxon>Ecdysozoa</taxon>
        <taxon>Arthropoda</taxon>
        <taxon>Hexapoda</taxon>
        <taxon>Insecta</taxon>
        <taxon>Pterygota</taxon>
        <taxon>Neoptera</taxon>
        <taxon>Endopterygota</taxon>
        <taxon>Lepidoptera</taxon>
        <taxon>Glossata</taxon>
        <taxon>Ditrysia</taxon>
        <taxon>Noctuoidea</taxon>
        <taxon>Noctuidae</taxon>
        <taxon>Plusiinae</taxon>
        <taxon>Chrysodeixis</taxon>
    </lineage>
</organism>
<reference evidence="1" key="1">
    <citation type="submission" date="2021-12" db="EMBL/GenBank/DDBJ databases">
        <authorList>
            <person name="King R."/>
        </authorList>
    </citation>
    <scope>NUCLEOTIDE SEQUENCE</scope>
</reference>